<evidence type="ECO:0000313" key="1">
    <source>
        <dbReference type="EMBL" id="CAI9280184.1"/>
    </source>
</evidence>
<protein>
    <recommendedName>
        <fullName evidence="3">MULE transposase domain-containing protein</fullName>
    </recommendedName>
</protein>
<accession>A0AA35YU71</accession>
<dbReference type="Proteomes" id="UP001177003">
    <property type="component" value="Chromosome 4"/>
</dbReference>
<keyword evidence="2" id="KW-1185">Reference proteome</keyword>
<evidence type="ECO:0008006" key="3">
    <source>
        <dbReference type="Google" id="ProtNLM"/>
    </source>
</evidence>
<dbReference type="EMBL" id="OX465080">
    <property type="protein sequence ID" value="CAI9280184.1"/>
    <property type="molecule type" value="Genomic_DNA"/>
</dbReference>
<sequence length="208" mass="24126">MQPLFDWIREEEADLEDDDLVSIDDVDSILEDGLKAEHNDDLVEEDHNAIQPIYPRHDHTQEWNEIKPRLGKQFMNDVLESPKLSLRKMKSLVSKRSNINDYAVEIRRANPGSHVEVFLEPQPDNIVVFDRFYVSFKVGRDANNNIYPLAWAVVNVENKRTWKSFLENLMEDIGGGNGHGITILSDDHKGLFEVVKEMWSIDYVLDTF</sequence>
<dbReference type="PANTHER" id="PTHR31973">
    <property type="entry name" value="POLYPROTEIN, PUTATIVE-RELATED"/>
    <property type="match status" value="1"/>
</dbReference>
<name>A0AA35YU71_LACSI</name>
<evidence type="ECO:0000313" key="2">
    <source>
        <dbReference type="Proteomes" id="UP001177003"/>
    </source>
</evidence>
<dbReference type="PANTHER" id="PTHR31973:SF189">
    <property type="entry name" value="TRANSPOSASE, MUDR, PLANT, MULE TRANSPOSASE DOMAIN PROTEIN-RELATED"/>
    <property type="match status" value="1"/>
</dbReference>
<proteinExistence type="predicted"/>
<dbReference type="AlphaFoldDB" id="A0AA35YU71"/>
<organism evidence="1 2">
    <name type="scientific">Lactuca saligna</name>
    <name type="common">Willowleaf lettuce</name>
    <dbReference type="NCBI Taxonomy" id="75948"/>
    <lineage>
        <taxon>Eukaryota</taxon>
        <taxon>Viridiplantae</taxon>
        <taxon>Streptophyta</taxon>
        <taxon>Embryophyta</taxon>
        <taxon>Tracheophyta</taxon>
        <taxon>Spermatophyta</taxon>
        <taxon>Magnoliopsida</taxon>
        <taxon>eudicotyledons</taxon>
        <taxon>Gunneridae</taxon>
        <taxon>Pentapetalae</taxon>
        <taxon>asterids</taxon>
        <taxon>campanulids</taxon>
        <taxon>Asterales</taxon>
        <taxon>Asteraceae</taxon>
        <taxon>Cichorioideae</taxon>
        <taxon>Cichorieae</taxon>
        <taxon>Lactucinae</taxon>
        <taxon>Lactuca</taxon>
    </lineage>
</organism>
<gene>
    <name evidence="1" type="ORF">LSALG_LOCUS19946</name>
</gene>
<reference evidence="1" key="1">
    <citation type="submission" date="2023-04" db="EMBL/GenBank/DDBJ databases">
        <authorList>
            <person name="Vijverberg K."/>
            <person name="Xiong W."/>
            <person name="Schranz E."/>
        </authorList>
    </citation>
    <scope>NUCLEOTIDE SEQUENCE</scope>
</reference>